<evidence type="ECO:0000256" key="4">
    <source>
        <dbReference type="ARBA" id="ARBA00022692"/>
    </source>
</evidence>
<accession>A0A9D1KL21</accession>
<reference evidence="9" key="1">
    <citation type="submission" date="2020-10" db="EMBL/GenBank/DDBJ databases">
        <authorList>
            <person name="Gilroy R."/>
        </authorList>
    </citation>
    <scope>NUCLEOTIDE SEQUENCE</scope>
    <source>
        <strain evidence="9">ChiGjej1B1-24693</strain>
    </source>
</reference>
<dbReference type="EMBL" id="DVLP01000004">
    <property type="protein sequence ID" value="HIT73966.1"/>
    <property type="molecule type" value="Genomic_DNA"/>
</dbReference>
<keyword evidence="6 7" id="KW-0472">Membrane</keyword>
<evidence type="ECO:0000256" key="1">
    <source>
        <dbReference type="ARBA" id="ARBA00004651"/>
    </source>
</evidence>
<dbReference type="Gene3D" id="1.10.3720.10">
    <property type="entry name" value="MetI-like"/>
    <property type="match status" value="1"/>
</dbReference>
<dbReference type="InterPro" id="IPR000515">
    <property type="entry name" value="MetI-like"/>
</dbReference>
<name>A0A9D1KL21_9ACTN</name>
<protein>
    <submittedName>
        <fullName evidence="9">Carbohydrate ABC transporter permease</fullName>
    </submittedName>
</protein>
<evidence type="ECO:0000256" key="7">
    <source>
        <dbReference type="RuleBase" id="RU363032"/>
    </source>
</evidence>
<evidence type="ECO:0000259" key="8">
    <source>
        <dbReference type="PROSITE" id="PS50928"/>
    </source>
</evidence>
<organism evidence="9 10">
    <name type="scientific">Candidatus Avipropionibacterium avicola</name>
    <dbReference type="NCBI Taxonomy" id="2840701"/>
    <lineage>
        <taxon>Bacteria</taxon>
        <taxon>Bacillati</taxon>
        <taxon>Actinomycetota</taxon>
        <taxon>Actinomycetes</taxon>
        <taxon>Propionibacteriales</taxon>
        <taxon>Propionibacteriaceae</taxon>
        <taxon>Propionibacteriaceae incertae sedis</taxon>
        <taxon>Candidatus Avipropionibacterium</taxon>
    </lineage>
</organism>
<feature type="transmembrane region" description="Helical" evidence="7">
    <location>
        <begin position="30"/>
        <end position="52"/>
    </location>
</feature>
<keyword evidence="2 7" id="KW-0813">Transport</keyword>
<dbReference type="GO" id="GO:0005886">
    <property type="term" value="C:plasma membrane"/>
    <property type="evidence" value="ECO:0007669"/>
    <property type="project" value="UniProtKB-SubCell"/>
</dbReference>
<dbReference type="Pfam" id="PF00528">
    <property type="entry name" value="BPD_transp_1"/>
    <property type="match status" value="1"/>
</dbReference>
<evidence type="ECO:0000256" key="3">
    <source>
        <dbReference type="ARBA" id="ARBA00022475"/>
    </source>
</evidence>
<comment type="caution">
    <text evidence="9">The sequence shown here is derived from an EMBL/GenBank/DDBJ whole genome shotgun (WGS) entry which is preliminary data.</text>
</comment>
<comment type="similarity">
    <text evidence="7">Belongs to the binding-protein-dependent transport system permease family.</text>
</comment>
<comment type="subcellular location">
    <subcellularLocation>
        <location evidence="1 7">Cell membrane</location>
        <topology evidence="1 7">Multi-pass membrane protein</topology>
    </subcellularLocation>
</comment>
<evidence type="ECO:0000256" key="5">
    <source>
        <dbReference type="ARBA" id="ARBA00022989"/>
    </source>
</evidence>
<gene>
    <name evidence="9" type="ORF">IAA98_00090</name>
</gene>
<reference evidence="9" key="2">
    <citation type="journal article" date="2021" name="PeerJ">
        <title>Extensive microbial diversity within the chicken gut microbiome revealed by metagenomics and culture.</title>
        <authorList>
            <person name="Gilroy R."/>
            <person name="Ravi A."/>
            <person name="Getino M."/>
            <person name="Pursley I."/>
            <person name="Horton D.L."/>
            <person name="Alikhan N.F."/>
            <person name="Baker D."/>
            <person name="Gharbi K."/>
            <person name="Hall N."/>
            <person name="Watson M."/>
            <person name="Adriaenssens E.M."/>
            <person name="Foster-Nyarko E."/>
            <person name="Jarju S."/>
            <person name="Secka A."/>
            <person name="Antonio M."/>
            <person name="Oren A."/>
            <person name="Chaudhuri R.R."/>
            <person name="La Ragione R."/>
            <person name="Hildebrand F."/>
            <person name="Pallen M.J."/>
        </authorList>
    </citation>
    <scope>NUCLEOTIDE SEQUENCE</scope>
    <source>
        <strain evidence="9">ChiGjej1B1-24693</strain>
    </source>
</reference>
<feature type="domain" description="ABC transmembrane type-1" evidence="8">
    <location>
        <begin position="92"/>
        <end position="284"/>
    </location>
</feature>
<dbReference type="PROSITE" id="PS50928">
    <property type="entry name" value="ABC_TM1"/>
    <property type="match status" value="1"/>
</dbReference>
<evidence type="ECO:0000313" key="9">
    <source>
        <dbReference type="EMBL" id="HIT73966.1"/>
    </source>
</evidence>
<dbReference type="PANTHER" id="PTHR43744:SF6">
    <property type="entry name" value="ABC TRANSPORTER PERMEASE PROTEIN YESQ-RELATED"/>
    <property type="match status" value="1"/>
</dbReference>
<sequence length="298" mass="33871">MTDLTTTMAPDSIDRSDDIRHARRRVTTGIVKHVLMIAASLFMIYPLLWMLVSSLRPTEVIFRTPGLLLTDFYVANYIDGWTALTHPFHTYLLNSAIITVACIFGNIVSCALAAFAFARLKFRGRNIFFAIMLLTLMLPWHVTVVPQYIMFSQLDWVNTFWPLILPKLLATDAFFVFLMVQFIRGIPRDMDEAAKIDGCGQFRIFFSIIVPLLTPAMATTAIFTFIQTWNEFFGPLIYLTRSEKWTVSVALRQFLDSESASNWGAMFAMSIVSLIPVFLVFLFGQRFLVKGIATTGIK</sequence>
<feature type="transmembrane region" description="Helical" evidence="7">
    <location>
        <begin position="91"/>
        <end position="115"/>
    </location>
</feature>
<evidence type="ECO:0000256" key="6">
    <source>
        <dbReference type="ARBA" id="ARBA00023136"/>
    </source>
</evidence>
<feature type="transmembrane region" description="Helical" evidence="7">
    <location>
        <begin position="263"/>
        <end position="283"/>
    </location>
</feature>
<proteinExistence type="inferred from homology"/>
<feature type="transmembrane region" description="Helical" evidence="7">
    <location>
        <begin position="204"/>
        <end position="226"/>
    </location>
</feature>
<keyword evidence="5 7" id="KW-1133">Transmembrane helix</keyword>
<dbReference type="SUPFAM" id="SSF161098">
    <property type="entry name" value="MetI-like"/>
    <property type="match status" value="1"/>
</dbReference>
<dbReference type="GO" id="GO:0055085">
    <property type="term" value="P:transmembrane transport"/>
    <property type="evidence" value="ECO:0007669"/>
    <property type="project" value="InterPro"/>
</dbReference>
<feature type="transmembrane region" description="Helical" evidence="7">
    <location>
        <begin position="127"/>
        <end position="149"/>
    </location>
</feature>
<dbReference type="PANTHER" id="PTHR43744">
    <property type="entry name" value="ABC TRANSPORTER PERMEASE PROTEIN MG189-RELATED-RELATED"/>
    <property type="match status" value="1"/>
</dbReference>
<evidence type="ECO:0000313" key="10">
    <source>
        <dbReference type="Proteomes" id="UP000886842"/>
    </source>
</evidence>
<keyword evidence="4 7" id="KW-0812">Transmembrane</keyword>
<evidence type="ECO:0000256" key="2">
    <source>
        <dbReference type="ARBA" id="ARBA00022448"/>
    </source>
</evidence>
<dbReference type="CDD" id="cd06261">
    <property type="entry name" value="TM_PBP2"/>
    <property type="match status" value="1"/>
</dbReference>
<feature type="transmembrane region" description="Helical" evidence="7">
    <location>
        <begin position="161"/>
        <end position="183"/>
    </location>
</feature>
<keyword evidence="3" id="KW-1003">Cell membrane</keyword>
<dbReference type="InterPro" id="IPR035906">
    <property type="entry name" value="MetI-like_sf"/>
</dbReference>
<dbReference type="Proteomes" id="UP000886842">
    <property type="component" value="Unassembled WGS sequence"/>
</dbReference>
<dbReference type="AlphaFoldDB" id="A0A9D1KL21"/>